<dbReference type="Proteomes" id="UP000759131">
    <property type="component" value="Unassembled WGS sequence"/>
</dbReference>
<organism evidence="9">
    <name type="scientific">Medioppia subpectinata</name>
    <dbReference type="NCBI Taxonomy" id="1979941"/>
    <lineage>
        <taxon>Eukaryota</taxon>
        <taxon>Metazoa</taxon>
        <taxon>Ecdysozoa</taxon>
        <taxon>Arthropoda</taxon>
        <taxon>Chelicerata</taxon>
        <taxon>Arachnida</taxon>
        <taxon>Acari</taxon>
        <taxon>Acariformes</taxon>
        <taxon>Sarcoptiformes</taxon>
        <taxon>Oribatida</taxon>
        <taxon>Brachypylina</taxon>
        <taxon>Oppioidea</taxon>
        <taxon>Oppiidae</taxon>
        <taxon>Medioppia</taxon>
    </lineage>
</organism>
<evidence type="ECO:0000256" key="2">
    <source>
        <dbReference type="ARBA" id="ARBA00006692"/>
    </source>
</evidence>
<dbReference type="InterPro" id="IPR013098">
    <property type="entry name" value="Ig_I-set"/>
</dbReference>
<dbReference type="InterPro" id="IPR036179">
    <property type="entry name" value="Ig-like_dom_sf"/>
</dbReference>
<evidence type="ECO:0000313" key="9">
    <source>
        <dbReference type="EMBL" id="CAD7641747.1"/>
    </source>
</evidence>
<dbReference type="FunFam" id="2.60.40.10:FF:000147">
    <property type="entry name" value="Myosin light chain kinase"/>
    <property type="match status" value="2"/>
</dbReference>
<accession>A0A7R9QDH7</accession>
<keyword evidence="6" id="KW-0067">ATP-binding</keyword>
<keyword evidence="3" id="KW-0963">Cytoplasm</keyword>
<dbReference type="PANTHER" id="PTHR47633">
    <property type="entry name" value="IMMUNOGLOBULIN"/>
    <property type="match status" value="1"/>
</dbReference>
<dbReference type="EMBL" id="CAJPIZ010025813">
    <property type="protein sequence ID" value="CAG2118857.1"/>
    <property type="molecule type" value="Genomic_DNA"/>
</dbReference>
<reference evidence="9" key="1">
    <citation type="submission" date="2020-11" db="EMBL/GenBank/DDBJ databases">
        <authorList>
            <person name="Tran Van P."/>
        </authorList>
    </citation>
    <scope>NUCLEOTIDE SEQUENCE</scope>
</reference>
<feature type="domain" description="Ig-like" evidence="8">
    <location>
        <begin position="148"/>
        <end position="232"/>
    </location>
</feature>
<dbReference type="Gene3D" id="2.60.40.10">
    <property type="entry name" value="Immunoglobulins"/>
    <property type="match status" value="3"/>
</dbReference>
<dbReference type="GO" id="GO:0005524">
    <property type="term" value="F:ATP binding"/>
    <property type="evidence" value="ECO:0007669"/>
    <property type="project" value="UniProtKB-KW"/>
</dbReference>
<proteinExistence type="inferred from homology"/>
<evidence type="ECO:0000313" key="10">
    <source>
        <dbReference type="Proteomes" id="UP000759131"/>
    </source>
</evidence>
<keyword evidence="5" id="KW-0547">Nucleotide-binding</keyword>
<evidence type="ECO:0000256" key="4">
    <source>
        <dbReference type="ARBA" id="ARBA00022737"/>
    </source>
</evidence>
<dbReference type="AlphaFoldDB" id="A0A7R9QDH7"/>
<dbReference type="SMART" id="SM00408">
    <property type="entry name" value="IGc2"/>
    <property type="match status" value="3"/>
</dbReference>
<dbReference type="SMART" id="SM00409">
    <property type="entry name" value="IG"/>
    <property type="match status" value="3"/>
</dbReference>
<dbReference type="InterPro" id="IPR003598">
    <property type="entry name" value="Ig_sub2"/>
</dbReference>
<protein>
    <recommendedName>
        <fullName evidence="8">Ig-like domain-containing protein</fullName>
    </recommendedName>
</protein>
<dbReference type="PANTHER" id="PTHR47633:SF4">
    <property type="entry name" value="MYOPALLADIN ISOFORM X1"/>
    <property type="match status" value="1"/>
</dbReference>
<dbReference type="PROSITE" id="PS50835">
    <property type="entry name" value="IG_LIKE"/>
    <property type="match status" value="3"/>
</dbReference>
<keyword evidence="4" id="KW-0677">Repeat</keyword>
<evidence type="ECO:0000256" key="6">
    <source>
        <dbReference type="ARBA" id="ARBA00022840"/>
    </source>
</evidence>
<evidence type="ECO:0000256" key="1">
    <source>
        <dbReference type="ARBA" id="ARBA00004496"/>
    </source>
</evidence>
<dbReference type="InterPro" id="IPR003599">
    <property type="entry name" value="Ig_sub"/>
</dbReference>
<dbReference type="OrthoDB" id="6486587at2759"/>
<evidence type="ECO:0000259" key="8">
    <source>
        <dbReference type="PROSITE" id="PS50835"/>
    </source>
</evidence>
<sequence length="334" mass="37209">VYVEDSGIFSVKAENRGGSAKCSANLIVEEHREIKSGDFIPPCFVKTIQCVTTKVGQLIRLDAKISGSKPMDVYWLKNGERIQQTKRHKMVEDDDQYYTLLIIEAETSDGGSYECAAINKAGEAHCIAQVLIEEQVIIRQMSKEEMVPKLLEPLHDVVVKEGQSALFKCRISGTSLSEVVWLREGEHIKQSRYFRMTEDGDYHTLRISEAFAEDEGMYKCIAGKVSTSAKLRVIEDKETAPQMTPLTDLTVAEGSPARFVTALSGSPTPKISWYRDGHFVEATRDFQMSQDSASCSLVIRQTYAEDEGLYECVASTPVGQNRTSARLSVESKPT</sequence>
<comment type="similarity">
    <text evidence="2">Belongs to the protein kinase superfamily. CAMK Ser/Thr protein kinase family.</text>
</comment>
<feature type="domain" description="Ig-like" evidence="8">
    <location>
        <begin position="241"/>
        <end position="328"/>
    </location>
</feature>
<gene>
    <name evidence="9" type="ORF">OSB1V03_LOCUS18807</name>
</gene>
<dbReference type="GO" id="GO:0005737">
    <property type="term" value="C:cytoplasm"/>
    <property type="evidence" value="ECO:0007669"/>
    <property type="project" value="UniProtKB-SubCell"/>
</dbReference>
<dbReference type="InterPro" id="IPR007110">
    <property type="entry name" value="Ig-like_dom"/>
</dbReference>
<dbReference type="Pfam" id="PF07679">
    <property type="entry name" value="I-set"/>
    <property type="match status" value="3"/>
</dbReference>
<name>A0A7R9QDH7_9ACAR</name>
<evidence type="ECO:0000256" key="5">
    <source>
        <dbReference type="ARBA" id="ARBA00022741"/>
    </source>
</evidence>
<dbReference type="FunFam" id="2.60.40.10:FF:000107">
    <property type="entry name" value="Myosin, light chain kinase a"/>
    <property type="match status" value="1"/>
</dbReference>
<dbReference type="EMBL" id="OC880388">
    <property type="protein sequence ID" value="CAD7641747.1"/>
    <property type="molecule type" value="Genomic_DNA"/>
</dbReference>
<evidence type="ECO:0000256" key="7">
    <source>
        <dbReference type="ARBA" id="ARBA00023319"/>
    </source>
</evidence>
<dbReference type="PIRSF" id="PIRSF000615">
    <property type="entry name" value="TyrPK_CSF1-R"/>
    <property type="match status" value="1"/>
</dbReference>
<comment type="subcellular location">
    <subcellularLocation>
        <location evidence="1">Cytoplasm</location>
    </subcellularLocation>
</comment>
<feature type="non-terminal residue" evidence="9">
    <location>
        <position position="334"/>
    </location>
</feature>
<keyword evidence="7" id="KW-0393">Immunoglobulin domain</keyword>
<feature type="domain" description="Ig-like" evidence="8">
    <location>
        <begin position="42"/>
        <end position="133"/>
    </location>
</feature>
<keyword evidence="10" id="KW-1185">Reference proteome</keyword>
<dbReference type="SUPFAM" id="SSF48726">
    <property type="entry name" value="Immunoglobulin"/>
    <property type="match status" value="3"/>
</dbReference>
<dbReference type="InterPro" id="IPR013783">
    <property type="entry name" value="Ig-like_fold"/>
</dbReference>
<evidence type="ECO:0000256" key="3">
    <source>
        <dbReference type="ARBA" id="ARBA00022490"/>
    </source>
</evidence>